<sequence>MTLVIFIENEEESFIMMNERFGNVMRVLTRFDDASSSSDSPRLVRIPGEFSSGQAKAKPFVERVSSCGCVLLGEGLRF</sequence>
<gene>
    <name evidence="1" type="ORF">Ahy_A09g042802</name>
</gene>
<dbReference type="EMBL" id="SDMP01000009">
    <property type="protein sequence ID" value="RYR37889.1"/>
    <property type="molecule type" value="Genomic_DNA"/>
</dbReference>
<organism evidence="1 2">
    <name type="scientific">Arachis hypogaea</name>
    <name type="common">Peanut</name>
    <dbReference type="NCBI Taxonomy" id="3818"/>
    <lineage>
        <taxon>Eukaryota</taxon>
        <taxon>Viridiplantae</taxon>
        <taxon>Streptophyta</taxon>
        <taxon>Embryophyta</taxon>
        <taxon>Tracheophyta</taxon>
        <taxon>Spermatophyta</taxon>
        <taxon>Magnoliopsida</taxon>
        <taxon>eudicotyledons</taxon>
        <taxon>Gunneridae</taxon>
        <taxon>Pentapetalae</taxon>
        <taxon>rosids</taxon>
        <taxon>fabids</taxon>
        <taxon>Fabales</taxon>
        <taxon>Fabaceae</taxon>
        <taxon>Papilionoideae</taxon>
        <taxon>50 kb inversion clade</taxon>
        <taxon>dalbergioids sensu lato</taxon>
        <taxon>Dalbergieae</taxon>
        <taxon>Pterocarpus clade</taxon>
        <taxon>Arachis</taxon>
    </lineage>
</organism>
<dbReference type="Proteomes" id="UP000289738">
    <property type="component" value="Chromosome A09"/>
</dbReference>
<reference evidence="1 2" key="1">
    <citation type="submission" date="2019-01" db="EMBL/GenBank/DDBJ databases">
        <title>Sequencing of cultivated peanut Arachis hypogaea provides insights into genome evolution and oil improvement.</title>
        <authorList>
            <person name="Chen X."/>
        </authorList>
    </citation>
    <scope>NUCLEOTIDE SEQUENCE [LARGE SCALE GENOMIC DNA]</scope>
    <source>
        <strain evidence="2">cv. Fuhuasheng</strain>
        <tissue evidence="1">Leaves</tissue>
    </source>
</reference>
<protein>
    <submittedName>
        <fullName evidence="1">Uncharacterized protein</fullName>
    </submittedName>
</protein>
<keyword evidence="2" id="KW-1185">Reference proteome</keyword>
<evidence type="ECO:0000313" key="2">
    <source>
        <dbReference type="Proteomes" id="UP000289738"/>
    </source>
</evidence>
<name>A0A445BGW2_ARAHY</name>
<proteinExistence type="predicted"/>
<evidence type="ECO:0000313" key="1">
    <source>
        <dbReference type="EMBL" id="RYR37889.1"/>
    </source>
</evidence>
<dbReference type="AlphaFoldDB" id="A0A445BGW2"/>
<comment type="caution">
    <text evidence="1">The sequence shown here is derived from an EMBL/GenBank/DDBJ whole genome shotgun (WGS) entry which is preliminary data.</text>
</comment>
<accession>A0A445BGW2</accession>